<sequence>MIRIITFIIVYILGVISSHSQITSENVIIHNNNIVLPGTLTYNSSYKQPLIIFVPGSGNPNRDGNQPSLNINPNYIKQLSDKLVQHQIAFFRYDKRNVPKENIQLVLKKYLFTDLVEDASAVINYFKNDNRFSEIILIGHSQGSLVSMLALNKQVSKFISLAGLGESVDKTLVRQISQQNEALGTIAKKHIVELKSTGTIQKINPFLISLFAKQNHPFLVSYMKYDPKKEVQKIAIPTLIINGTKDLQVLTKDAQNLHLANPQSKLVLINGMNHVLKQIEEDSDNLKSYTTPDFPISEELTKSIITFVKQ</sequence>
<dbReference type="RefSeq" id="WP_348714261.1">
    <property type="nucleotide sequence ID" value="NZ_CAXJIO010000005.1"/>
</dbReference>
<name>A0ABM9P7U0_9FLAO</name>
<keyword evidence="3" id="KW-1185">Reference proteome</keyword>
<evidence type="ECO:0000313" key="3">
    <source>
        <dbReference type="Proteomes" id="UP001497527"/>
    </source>
</evidence>
<dbReference type="InterPro" id="IPR022742">
    <property type="entry name" value="Hydrolase_4"/>
</dbReference>
<dbReference type="Proteomes" id="UP001497527">
    <property type="component" value="Unassembled WGS sequence"/>
</dbReference>
<dbReference type="PANTHER" id="PTHR43265">
    <property type="entry name" value="ESTERASE ESTD"/>
    <property type="match status" value="1"/>
</dbReference>
<dbReference type="Gene3D" id="3.40.50.1820">
    <property type="entry name" value="alpha/beta hydrolase"/>
    <property type="match status" value="1"/>
</dbReference>
<dbReference type="EMBL" id="CAXJIO010000005">
    <property type="protein sequence ID" value="CAL2101407.1"/>
    <property type="molecule type" value="Genomic_DNA"/>
</dbReference>
<protein>
    <submittedName>
        <fullName evidence="2">Alpha/beta hydrolase</fullName>
    </submittedName>
</protein>
<evidence type="ECO:0000313" key="2">
    <source>
        <dbReference type="EMBL" id="CAL2101407.1"/>
    </source>
</evidence>
<organism evidence="2 3">
    <name type="scientific">Tenacibaculum polynesiense</name>
    <dbReference type="NCBI Taxonomy" id="3137857"/>
    <lineage>
        <taxon>Bacteria</taxon>
        <taxon>Pseudomonadati</taxon>
        <taxon>Bacteroidota</taxon>
        <taxon>Flavobacteriia</taxon>
        <taxon>Flavobacteriales</taxon>
        <taxon>Flavobacteriaceae</taxon>
        <taxon>Tenacibaculum</taxon>
    </lineage>
</organism>
<dbReference type="SUPFAM" id="SSF53474">
    <property type="entry name" value="alpha/beta-Hydrolases"/>
    <property type="match status" value="1"/>
</dbReference>
<dbReference type="Pfam" id="PF12146">
    <property type="entry name" value="Hydrolase_4"/>
    <property type="match status" value="1"/>
</dbReference>
<gene>
    <name evidence="2" type="ORF">T190423A01A_140008</name>
</gene>
<proteinExistence type="predicted"/>
<comment type="caution">
    <text evidence="2">The sequence shown here is derived from an EMBL/GenBank/DDBJ whole genome shotgun (WGS) entry which is preliminary data.</text>
</comment>
<accession>A0ABM9P7U0</accession>
<dbReference type="InterPro" id="IPR029058">
    <property type="entry name" value="AB_hydrolase_fold"/>
</dbReference>
<keyword evidence="2" id="KW-0378">Hydrolase</keyword>
<dbReference type="PANTHER" id="PTHR43265:SF1">
    <property type="entry name" value="ESTERASE ESTD"/>
    <property type="match status" value="1"/>
</dbReference>
<dbReference type="GO" id="GO:0016787">
    <property type="term" value="F:hydrolase activity"/>
    <property type="evidence" value="ECO:0007669"/>
    <property type="project" value="UniProtKB-KW"/>
</dbReference>
<reference evidence="2 3" key="1">
    <citation type="submission" date="2024-05" db="EMBL/GenBank/DDBJ databases">
        <authorList>
            <person name="Duchaud E."/>
        </authorList>
    </citation>
    <scope>NUCLEOTIDE SEQUENCE [LARGE SCALE GENOMIC DNA]</scope>
    <source>
        <strain evidence="2">Ena-SAMPLE-TAB-13-05-2024-13:56:06:370-140308</strain>
    </source>
</reference>
<evidence type="ECO:0000259" key="1">
    <source>
        <dbReference type="Pfam" id="PF12146"/>
    </source>
</evidence>
<feature type="domain" description="Serine aminopeptidase S33" evidence="1">
    <location>
        <begin position="77"/>
        <end position="169"/>
    </location>
</feature>
<dbReference type="InterPro" id="IPR053145">
    <property type="entry name" value="AB_hydrolase_Est10"/>
</dbReference>